<dbReference type="GO" id="GO:0006189">
    <property type="term" value="P:'de novo' IMP biosynthetic process"/>
    <property type="evidence" value="ECO:0007669"/>
    <property type="project" value="UniProtKB-UniRule"/>
</dbReference>
<dbReference type="AlphaFoldDB" id="A0A1D2LXG0"/>
<protein>
    <recommendedName>
        <fullName evidence="4">Phosphoribosylglycinamide formyltransferase</fullName>
        <ecNumber evidence="4">2.1.2.2</ecNumber>
    </recommendedName>
    <alternativeName>
        <fullName evidence="4">5'-phosphoribosylglycinamide transformylase</fullName>
    </alternativeName>
    <alternativeName>
        <fullName evidence="4">GAR transformylase</fullName>
        <shortName evidence="4">GART</shortName>
    </alternativeName>
</protein>
<dbReference type="GeneID" id="66536757"/>
<evidence type="ECO:0000313" key="9">
    <source>
        <dbReference type="Proteomes" id="UP000270190"/>
    </source>
</evidence>
<evidence type="ECO:0000313" key="7">
    <source>
        <dbReference type="EMBL" id="SPP26067.1"/>
    </source>
</evidence>
<dbReference type="PANTHER" id="PTHR43369:SF2">
    <property type="entry name" value="PHOSPHORIBOSYLGLYCINAMIDE FORMYLTRANSFERASE"/>
    <property type="match status" value="1"/>
</dbReference>
<dbReference type="NCBIfam" id="TIGR00639">
    <property type="entry name" value="PurN"/>
    <property type="match status" value="1"/>
</dbReference>
<evidence type="ECO:0000256" key="4">
    <source>
        <dbReference type="HAMAP-Rule" id="MF_01930"/>
    </source>
</evidence>
<dbReference type="CDD" id="cd08645">
    <property type="entry name" value="FMT_core_GART"/>
    <property type="match status" value="1"/>
</dbReference>
<feature type="binding site" evidence="4">
    <location>
        <position position="106"/>
    </location>
    <ligand>
        <name>(6R)-10-formyltetrahydrofolate</name>
        <dbReference type="ChEBI" id="CHEBI:195366"/>
    </ligand>
</feature>
<comment type="function">
    <text evidence="4">Catalyzes the transfer of a formyl group from 10-formyltetrahydrofolate to 5-phospho-ribosyl-glycinamide (GAR), producing 5-phospho-ribosyl-N-formylglycinamide (FGAR) and tetrahydrofolate.</text>
</comment>
<evidence type="ECO:0000259" key="5">
    <source>
        <dbReference type="Pfam" id="PF00551"/>
    </source>
</evidence>
<accession>A0A1D2LXG0</accession>
<dbReference type="EC" id="2.1.2.2" evidence="4"/>
<gene>
    <name evidence="4 7" type="primary">purN</name>
    <name evidence="7" type="ORF">BTBSAS_10254</name>
    <name evidence="6" type="ORF">CNY62_09050</name>
</gene>
<dbReference type="InterPro" id="IPR004607">
    <property type="entry name" value="GART"/>
</dbReference>
<sequence length="195" mass="21518">MKIALFASGNGSNFAAMLAAIETGHLSAEIGLLVCDQPEAVVVERAKANNIETFVFKARQYKDKATFETKIIEQLQQHEIELVVLAGYMRLIGPTLLTAYEGKIINIHPSLLPAYAGKDAIERAYAAGEKEIGITIHYVDAGMDTGEPIAQFKVARTEGDTLESLEARLHQTEHVYYPQIVQQLIEKMEGTVKDK</sequence>
<name>A0A1D2LXG0_BROTH</name>
<reference evidence="7" key="2">
    <citation type="submission" date="2018-04" db="EMBL/GenBank/DDBJ databases">
        <authorList>
            <person name="Go L.Y."/>
            <person name="Mitchell J.A."/>
        </authorList>
    </citation>
    <scope>NUCLEOTIDE SEQUENCE</scope>
    <source>
        <strain evidence="7">BSAS1 3</strain>
    </source>
</reference>
<dbReference type="FunFam" id="3.40.50.170:FF:000007">
    <property type="entry name" value="Phosphoribosylglycinamide formyltransferase"/>
    <property type="match status" value="1"/>
</dbReference>
<dbReference type="HAMAP" id="MF_01930">
    <property type="entry name" value="PurN"/>
    <property type="match status" value="1"/>
</dbReference>
<comment type="catalytic activity">
    <reaction evidence="4">
        <text>N(1)-(5-phospho-beta-D-ribosyl)glycinamide + (6R)-10-formyltetrahydrofolate = N(2)-formyl-N(1)-(5-phospho-beta-D-ribosyl)glycinamide + (6S)-5,6,7,8-tetrahydrofolate + H(+)</text>
        <dbReference type="Rhea" id="RHEA:15053"/>
        <dbReference type="ChEBI" id="CHEBI:15378"/>
        <dbReference type="ChEBI" id="CHEBI:57453"/>
        <dbReference type="ChEBI" id="CHEBI:143788"/>
        <dbReference type="ChEBI" id="CHEBI:147286"/>
        <dbReference type="ChEBI" id="CHEBI:195366"/>
        <dbReference type="EC" id="2.1.2.2"/>
    </reaction>
</comment>
<dbReference type="OrthoDB" id="9806170at2"/>
<dbReference type="UniPathway" id="UPA00074">
    <property type="reaction ID" value="UER00126"/>
</dbReference>
<feature type="site" description="Raises pKa of active site His" evidence="4">
    <location>
        <position position="144"/>
    </location>
</feature>
<feature type="binding site" evidence="4">
    <location>
        <position position="64"/>
    </location>
    <ligand>
        <name>(6R)-10-formyltetrahydrofolate</name>
        <dbReference type="ChEBI" id="CHEBI:195366"/>
    </ligand>
</feature>
<dbReference type="InterPro" id="IPR002376">
    <property type="entry name" value="Formyl_transf_N"/>
</dbReference>
<keyword evidence="8" id="KW-1185">Reference proteome</keyword>
<feature type="domain" description="Formyl transferase N-terminal" evidence="5">
    <location>
        <begin position="1"/>
        <end position="180"/>
    </location>
</feature>
<dbReference type="EMBL" id="OUNC01000001">
    <property type="protein sequence ID" value="SPP26067.1"/>
    <property type="molecule type" value="Genomic_DNA"/>
</dbReference>
<evidence type="ECO:0000313" key="8">
    <source>
        <dbReference type="Proteomes" id="UP000243591"/>
    </source>
</evidence>
<dbReference type="KEGG" id="bths:CNY62_09050"/>
<dbReference type="STRING" id="2756.BFR44_08250"/>
<dbReference type="Pfam" id="PF00551">
    <property type="entry name" value="Formyl_trans_N"/>
    <property type="match status" value="1"/>
</dbReference>
<dbReference type="Gene3D" id="3.40.50.170">
    <property type="entry name" value="Formyl transferase, N-terminal domain"/>
    <property type="match status" value="1"/>
</dbReference>
<comment type="pathway">
    <text evidence="1 4">Purine metabolism; IMP biosynthesis via de novo pathway; N(2)-formyl-N(1)-(5-phospho-D-ribosyl)glycinamide from N(1)-(5-phospho-D-ribosyl)glycinamide (10-formyl THF route): step 1/1.</text>
</comment>
<dbReference type="Proteomes" id="UP000270190">
    <property type="component" value="Unassembled WGS sequence"/>
</dbReference>
<keyword evidence="2 4" id="KW-0808">Transferase</keyword>
<proteinExistence type="inferred from homology"/>
<reference evidence="6 8" key="1">
    <citation type="submission" date="2017-09" db="EMBL/GenBank/DDBJ databases">
        <title>Complete Genome Sequences of Two Strains of the Meat Spoilage Bacterium Brochothrix thermosphacta Isolated from Ground Chicken.</title>
        <authorList>
            <person name="Paoli G.C."/>
            <person name="Wijey C."/>
            <person name="Chen C.-Y."/>
            <person name="Nguyen L."/>
            <person name="Yan X."/>
            <person name="Irwin P.L."/>
        </authorList>
    </citation>
    <scope>NUCLEOTIDE SEQUENCE [LARGE SCALE GENOMIC DNA]</scope>
    <source>
        <strain evidence="6 8">BI</strain>
    </source>
</reference>
<evidence type="ECO:0000256" key="1">
    <source>
        <dbReference type="ARBA" id="ARBA00005054"/>
    </source>
</evidence>
<dbReference type="PANTHER" id="PTHR43369">
    <property type="entry name" value="PHOSPHORIBOSYLGLYCINAMIDE FORMYLTRANSFERASE"/>
    <property type="match status" value="1"/>
</dbReference>
<dbReference type="GO" id="GO:0004644">
    <property type="term" value="F:phosphoribosylglycinamide formyltransferase activity"/>
    <property type="evidence" value="ECO:0007669"/>
    <property type="project" value="UniProtKB-UniRule"/>
</dbReference>
<evidence type="ECO:0000256" key="2">
    <source>
        <dbReference type="ARBA" id="ARBA00022679"/>
    </source>
</evidence>
<feature type="binding site" evidence="4">
    <location>
        <begin position="89"/>
        <end position="92"/>
    </location>
    <ligand>
        <name>(6R)-10-formyltetrahydrofolate</name>
        <dbReference type="ChEBI" id="CHEBI:195366"/>
    </ligand>
</feature>
<dbReference type="SUPFAM" id="SSF53328">
    <property type="entry name" value="Formyltransferase"/>
    <property type="match status" value="1"/>
</dbReference>
<organism evidence="6 8">
    <name type="scientific">Brochothrix thermosphacta</name>
    <name type="common">Microbacterium thermosphactum</name>
    <dbReference type="NCBI Taxonomy" id="2756"/>
    <lineage>
        <taxon>Bacteria</taxon>
        <taxon>Bacillati</taxon>
        <taxon>Bacillota</taxon>
        <taxon>Bacilli</taxon>
        <taxon>Bacillales</taxon>
        <taxon>Listeriaceae</taxon>
        <taxon>Brochothrix</taxon>
    </lineage>
</organism>
<comment type="similarity">
    <text evidence="4">Belongs to the GART family.</text>
</comment>
<dbReference type="EMBL" id="CP023483">
    <property type="protein sequence ID" value="ATF26523.1"/>
    <property type="molecule type" value="Genomic_DNA"/>
</dbReference>
<dbReference type="GO" id="GO:0005829">
    <property type="term" value="C:cytosol"/>
    <property type="evidence" value="ECO:0007669"/>
    <property type="project" value="TreeGrafter"/>
</dbReference>
<dbReference type="RefSeq" id="WP_069125103.1">
    <property type="nucleotide sequence ID" value="NZ_CBCPHX010000002.1"/>
</dbReference>
<dbReference type="Proteomes" id="UP000243591">
    <property type="component" value="Chromosome"/>
</dbReference>
<keyword evidence="3 4" id="KW-0658">Purine biosynthesis</keyword>
<evidence type="ECO:0000313" key="6">
    <source>
        <dbReference type="EMBL" id="ATF26523.1"/>
    </source>
</evidence>
<feature type="binding site" evidence="4">
    <location>
        <begin position="11"/>
        <end position="13"/>
    </location>
    <ligand>
        <name>N(1)-(5-phospho-beta-D-ribosyl)glycinamide</name>
        <dbReference type="ChEBI" id="CHEBI:143788"/>
    </ligand>
</feature>
<reference evidence="9" key="3">
    <citation type="submission" date="2018-04" db="EMBL/GenBank/DDBJ databases">
        <authorList>
            <person name="Illikoud N."/>
        </authorList>
    </citation>
    <scope>NUCLEOTIDE SEQUENCE [LARGE SCALE GENOMIC DNA]</scope>
</reference>
<dbReference type="InterPro" id="IPR036477">
    <property type="entry name" value="Formyl_transf_N_sf"/>
</dbReference>
<feature type="active site" description="Proton donor" evidence="4">
    <location>
        <position position="108"/>
    </location>
</feature>
<evidence type="ECO:0000256" key="3">
    <source>
        <dbReference type="ARBA" id="ARBA00022755"/>
    </source>
</evidence>